<dbReference type="EMBL" id="KV429093">
    <property type="protein sequence ID" value="KZT66175.1"/>
    <property type="molecule type" value="Genomic_DNA"/>
</dbReference>
<evidence type="ECO:0000313" key="1">
    <source>
        <dbReference type="EMBL" id="KZT66175.1"/>
    </source>
</evidence>
<keyword evidence="2" id="KW-1185">Reference proteome</keyword>
<evidence type="ECO:0000313" key="2">
    <source>
        <dbReference type="Proteomes" id="UP000076727"/>
    </source>
</evidence>
<accession>A0A165MVF2</accession>
<proteinExistence type="predicted"/>
<name>A0A165MVF2_9APHY</name>
<dbReference type="AlphaFoldDB" id="A0A165MVF2"/>
<organism evidence="1 2">
    <name type="scientific">Daedalea quercina L-15889</name>
    <dbReference type="NCBI Taxonomy" id="1314783"/>
    <lineage>
        <taxon>Eukaryota</taxon>
        <taxon>Fungi</taxon>
        <taxon>Dikarya</taxon>
        <taxon>Basidiomycota</taxon>
        <taxon>Agaricomycotina</taxon>
        <taxon>Agaricomycetes</taxon>
        <taxon>Polyporales</taxon>
        <taxon>Fomitopsis</taxon>
    </lineage>
</organism>
<dbReference type="Proteomes" id="UP000076727">
    <property type="component" value="Unassembled WGS sequence"/>
</dbReference>
<sequence>MPCNCTRADKDEETGWYIVPRAEVRIRSSIPEGATRGVYFFDKRLSIATLRSNSVSTIENAIPFGLSSPFGARCCLEGFPGHKIRIAVHRGGGYGEEHGADDVWTQWPDHQGYPEGHRTEVKKTINLLTDDGTHITKGALFKAIAEAIGSAMEICFRWRPSEHRCWSVGSDETRGITARRLYLYTIEHVGGHTFRPVLLFDPAVPPTSFPPTGTRPGYF</sequence>
<reference evidence="1 2" key="1">
    <citation type="journal article" date="2016" name="Mol. Biol. Evol.">
        <title>Comparative Genomics of Early-Diverging Mushroom-Forming Fungi Provides Insights into the Origins of Lignocellulose Decay Capabilities.</title>
        <authorList>
            <person name="Nagy L.G."/>
            <person name="Riley R."/>
            <person name="Tritt A."/>
            <person name="Adam C."/>
            <person name="Daum C."/>
            <person name="Floudas D."/>
            <person name="Sun H."/>
            <person name="Yadav J.S."/>
            <person name="Pangilinan J."/>
            <person name="Larsson K.H."/>
            <person name="Matsuura K."/>
            <person name="Barry K."/>
            <person name="Labutti K."/>
            <person name="Kuo R."/>
            <person name="Ohm R.A."/>
            <person name="Bhattacharya S.S."/>
            <person name="Shirouzu T."/>
            <person name="Yoshinaga Y."/>
            <person name="Martin F.M."/>
            <person name="Grigoriev I.V."/>
            <person name="Hibbett D.S."/>
        </authorList>
    </citation>
    <scope>NUCLEOTIDE SEQUENCE [LARGE SCALE GENOMIC DNA]</scope>
    <source>
        <strain evidence="1 2">L-15889</strain>
    </source>
</reference>
<gene>
    <name evidence="1" type="ORF">DAEQUDRAFT_758874</name>
</gene>
<protein>
    <submittedName>
        <fullName evidence="1">Uncharacterized protein</fullName>
    </submittedName>
</protein>